<keyword evidence="11" id="KW-1185">Reference proteome</keyword>
<evidence type="ECO:0000256" key="7">
    <source>
        <dbReference type="ARBA" id="ARBA00023136"/>
    </source>
</evidence>
<name>A0A510V352_9CELL</name>
<evidence type="ECO:0000256" key="8">
    <source>
        <dbReference type="SAM" id="Phobius"/>
    </source>
</evidence>
<dbReference type="PANTHER" id="PTHR33908:SF3">
    <property type="entry name" value="UNDECAPRENYL PHOSPHATE-ALPHA-4-AMINO-4-DEOXY-L-ARABINOSE ARABINOSYL TRANSFERASE"/>
    <property type="match status" value="1"/>
</dbReference>
<protein>
    <recommendedName>
        <fullName evidence="9">Glycosyltransferase RgtA/B/C/D-like domain-containing protein</fullName>
    </recommendedName>
</protein>
<proteinExistence type="predicted"/>
<keyword evidence="6 8" id="KW-1133">Transmembrane helix</keyword>
<comment type="caution">
    <text evidence="10">The sequence shown here is derived from an EMBL/GenBank/DDBJ whole genome shotgun (WGS) entry which is preliminary data.</text>
</comment>
<keyword evidence="3" id="KW-0328">Glycosyltransferase</keyword>
<keyword evidence="4" id="KW-0808">Transferase</keyword>
<dbReference type="Proteomes" id="UP000321118">
    <property type="component" value="Unassembled WGS sequence"/>
</dbReference>
<evidence type="ECO:0000256" key="5">
    <source>
        <dbReference type="ARBA" id="ARBA00022692"/>
    </source>
</evidence>
<evidence type="ECO:0000256" key="1">
    <source>
        <dbReference type="ARBA" id="ARBA00004651"/>
    </source>
</evidence>
<evidence type="ECO:0000313" key="11">
    <source>
        <dbReference type="Proteomes" id="UP000321118"/>
    </source>
</evidence>
<dbReference type="EMBL" id="BJUB01000005">
    <property type="protein sequence ID" value="GEK21317.1"/>
    <property type="molecule type" value="Genomic_DNA"/>
</dbReference>
<gene>
    <name evidence="10" type="ORF">CXY01_18370</name>
</gene>
<feature type="transmembrane region" description="Helical" evidence="8">
    <location>
        <begin position="167"/>
        <end position="198"/>
    </location>
</feature>
<organism evidence="10 11">
    <name type="scientific">Cellulomonas xylanilytica</name>
    <dbReference type="NCBI Taxonomy" id="233583"/>
    <lineage>
        <taxon>Bacteria</taxon>
        <taxon>Bacillati</taxon>
        <taxon>Actinomycetota</taxon>
        <taxon>Actinomycetes</taxon>
        <taxon>Micrococcales</taxon>
        <taxon>Cellulomonadaceae</taxon>
        <taxon>Cellulomonas</taxon>
    </lineage>
</organism>
<feature type="transmembrane region" description="Helical" evidence="8">
    <location>
        <begin position="210"/>
        <end position="230"/>
    </location>
</feature>
<dbReference type="OrthoDB" id="5318634at2"/>
<dbReference type="Pfam" id="PF13231">
    <property type="entry name" value="PMT_2"/>
    <property type="match status" value="1"/>
</dbReference>
<keyword evidence="2" id="KW-1003">Cell membrane</keyword>
<feature type="transmembrane region" description="Helical" evidence="8">
    <location>
        <begin position="277"/>
        <end position="301"/>
    </location>
</feature>
<dbReference type="GO" id="GO:0016763">
    <property type="term" value="F:pentosyltransferase activity"/>
    <property type="evidence" value="ECO:0007669"/>
    <property type="project" value="TreeGrafter"/>
</dbReference>
<sequence>MTATASHVAPPGVWGSDRLRASLAGVVAAVVVALGSWTPSLWTDEAATISASTRSLPELWRMVQTIDAVHGTYYLLMHGWIAVAGQSELALRAPSAVAIGLATAGVYLIAVRLGWAASAPVAAAAFVLLPRVAWMGVEARPFAFATACGVWATLALLVAVRDGRARWWVLYAALVASSVLLNLYLVLLVVAHGVSLLLLHRGDRPVLRRWFVSGAVGIAVTAPMVLTALGQSGQIGQAPRSAAELARNVVVNQWFLGETPTVYTRGQQAPTPAGIEVWQVASVALALAVVALVVGAVVAAARRRPLDAPTRDLLGWALPWVVAPTVVLVAYALVSATYSPRYLAFASPGVALLVAFGLAALRRDAVRVVVAALLVSFALPVLVSQRTENAKSGSDWQQAAERVATQVQAGDGVYFSPRYPPTGPEVRLTTRNLSVAYPQAFDGTVDMTLVVSPVDAGDLLGRSVLIGDAEEALAGVDTLVVVRRHDYPADAAARDDDAIEAAGLVKGETWNGALDQVITFGR</sequence>
<dbReference type="InterPro" id="IPR038731">
    <property type="entry name" value="RgtA/B/C-like"/>
</dbReference>
<dbReference type="InterPro" id="IPR050297">
    <property type="entry name" value="LipidA_mod_glycosyltrf_83"/>
</dbReference>
<evidence type="ECO:0000256" key="2">
    <source>
        <dbReference type="ARBA" id="ARBA00022475"/>
    </source>
</evidence>
<evidence type="ECO:0000256" key="3">
    <source>
        <dbReference type="ARBA" id="ARBA00022676"/>
    </source>
</evidence>
<keyword evidence="7 8" id="KW-0472">Membrane</keyword>
<feature type="transmembrane region" description="Helical" evidence="8">
    <location>
        <begin position="21"/>
        <end position="39"/>
    </location>
</feature>
<feature type="transmembrane region" description="Helical" evidence="8">
    <location>
        <begin position="89"/>
        <end position="109"/>
    </location>
</feature>
<comment type="subcellular location">
    <subcellularLocation>
        <location evidence="1">Cell membrane</location>
        <topology evidence="1">Multi-pass membrane protein</topology>
    </subcellularLocation>
</comment>
<feature type="transmembrane region" description="Helical" evidence="8">
    <location>
        <begin position="313"/>
        <end position="336"/>
    </location>
</feature>
<dbReference type="AlphaFoldDB" id="A0A510V352"/>
<accession>A0A510V352</accession>
<feature type="transmembrane region" description="Helical" evidence="8">
    <location>
        <begin position="115"/>
        <end position="134"/>
    </location>
</feature>
<feature type="domain" description="Glycosyltransferase RgtA/B/C/D-like" evidence="9">
    <location>
        <begin position="76"/>
        <end position="224"/>
    </location>
</feature>
<feature type="transmembrane region" description="Helical" evidence="8">
    <location>
        <begin position="342"/>
        <end position="361"/>
    </location>
</feature>
<evidence type="ECO:0000256" key="6">
    <source>
        <dbReference type="ARBA" id="ARBA00022989"/>
    </source>
</evidence>
<dbReference type="GO" id="GO:0010041">
    <property type="term" value="P:response to iron(III) ion"/>
    <property type="evidence" value="ECO:0007669"/>
    <property type="project" value="TreeGrafter"/>
</dbReference>
<dbReference type="GO" id="GO:0009103">
    <property type="term" value="P:lipopolysaccharide biosynthetic process"/>
    <property type="evidence" value="ECO:0007669"/>
    <property type="project" value="UniProtKB-ARBA"/>
</dbReference>
<evidence type="ECO:0000256" key="4">
    <source>
        <dbReference type="ARBA" id="ARBA00022679"/>
    </source>
</evidence>
<reference evidence="10 11" key="1">
    <citation type="submission" date="2019-07" db="EMBL/GenBank/DDBJ databases">
        <title>Whole genome shotgun sequence of Cellulomonas xylanilytica NBRC 101102.</title>
        <authorList>
            <person name="Hosoyama A."/>
            <person name="Uohara A."/>
            <person name="Ohji S."/>
            <person name="Ichikawa N."/>
        </authorList>
    </citation>
    <scope>NUCLEOTIDE SEQUENCE [LARGE SCALE GENOMIC DNA]</scope>
    <source>
        <strain evidence="10 11">NBRC 101102</strain>
    </source>
</reference>
<dbReference type="PANTHER" id="PTHR33908">
    <property type="entry name" value="MANNOSYLTRANSFERASE YKCB-RELATED"/>
    <property type="match status" value="1"/>
</dbReference>
<evidence type="ECO:0000313" key="10">
    <source>
        <dbReference type="EMBL" id="GEK21317.1"/>
    </source>
</evidence>
<dbReference type="GO" id="GO:0005886">
    <property type="term" value="C:plasma membrane"/>
    <property type="evidence" value="ECO:0007669"/>
    <property type="project" value="UniProtKB-SubCell"/>
</dbReference>
<keyword evidence="5 8" id="KW-0812">Transmembrane</keyword>
<dbReference type="RefSeq" id="WP_146927136.1">
    <property type="nucleotide sequence ID" value="NZ_BJUB01000005.1"/>
</dbReference>
<evidence type="ECO:0000259" key="9">
    <source>
        <dbReference type="Pfam" id="PF13231"/>
    </source>
</evidence>
<feature type="transmembrane region" description="Helical" evidence="8">
    <location>
        <begin position="141"/>
        <end position="161"/>
    </location>
</feature>
<feature type="transmembrane region" description="Helical" evidence="8">
    <location>
        <begin position="368"/>
        <end position="384"/>
    </location>
</feature>